<sequence>MIRGCSFKALCEIISTVHLVFIICVPTQSTNEYDAVDIACCFRACECCKRLLFYCSVWHIVYFFFNP</sequence>
<accession>A0AAN9P096</accession>
<gene>
    <name evidence="1" type="ORF">RIF29_11718</name>
</gene>
<protein>
    <submittedName>
        <fullName evidence="1">Uncharacterized protein</fullName>
    </submittedName>
</protein>
<organism evidence="1 2">
    <name type="scientific">Crotalaria pallida</name>
    <name type="common">Smooth rattlebox</name>
    <name type="synonym">Crotalaria striata</name>
    <dbReference type="NCBI Taxonomy" id="3830"/>
    <lineage>
        <taxon>Eukaryota</taxon>
        <taxon>Viridiplantae</taxon>
        <taxon>Streptophyta</taxon>
        <taxon>Embryophyta</taxon>
        <taxon>Tracheophyta</taxon>
        <taxon>Spermatophyta</taxon>
        <taxon>Magnoliopsida</taxon>
        <taxon>eudicotyledons</taxon>
        <taxon>Gunneridae</taxon>
        <taxon>Pentapetalae</taxon>
        <taxon>rosids</taxon>
        <taxon>fabids</taxon>
        <taxon>Fabales</taxon>
        <taxon>Fabaceae</taxon>
        <taxon>Papilionoideae</taxon>
        <taxon>50 kb inversion clade</taxon>
        <taxon>genistoids sensu lato</taxon>
        <taxon>core genistoids</taxon>
        <taxon>Crotalarieae</taxon>
        <taxon>Crotalaria</taxon>
    </lineage>
</organism>
<evidence type="ECO:0000313" key="1">
    <source>
        <dbReference type="EMBL" id="KAK7282722.1"/>
    </source>
</evidence>
<reference evidence="1 2" key="1">
    <citation type="submission" date="2024-01" db="EMBL/GenBank/DDBJ databases">
        <title>The genomes of 5 underutilized Papilionoideae crops provide insights into root nodulation and disease resistanc.</title>
        <authorList>
            <person name="Yuan L."/>
        </authorList>
    </citation>
    <scope>NUCLEOTIDE SEQUENCE [LARGE SCALE GENOMIC DNA]</scope>
    <source>
        <strain evidence="1">ZHUSHIDOU_FW_LH</strain>
        <tissue evidence="1">Leaf</tissue>
    </source>
</reference>
<dbReference type="AlphaFoldDB" id="A0AAN9P096"/>
<comment type="caution">
    <text evidence="1">The sequence shown here is derived from an EMBL/GenBank/DDBJ whole genome shotgun (WGS) entry which is preliminary data.</text>
</comment>
<dbReference type="Proteomes" id="UP001372338">
    <property type="component" value="Unassembled WGS sequence"/>
</dbReference>
<evidence type="ECO:0000313" key="2">
    <source>
        <dbReference type="Proteomes" id="UP001372338"/>
    </source>
</evidence>
<name>A0AAN9P096_CROPI</name>
<dbReference type="EMBL" id="JAYWIO010000002">
    <property type="protein sequence ID" value="KAK7282722.1"/>
    <property type="molecule type" value="Genomic_DNA"/>
</dbReference>
<proteinExistence type="predicted"/>
<keyword evidence="2" id="KW-1185">Reference proteome</keyword>